<evidence type="ECO:0000256" key="9">
    <source>
        <dbReference type="SAM" id="MobiDB-lite"/>
    </source>
</evidence>
<comment type="function">
    <text evidence="8">Probable subunit of the gamma-secretase complex, an endoprotease complex that catalyzes the intramembrane cleavage of integral membrane proteins such as Notch receptors.</text>
</comment>
<dbReference type="InterPro" id="IPR001108">
    <property type="entry name" value="Peptidase_A22A"/>
</dbReference>
<keyword evidence="2 8" id="KW-0812">Transmembrane</keyword>
<dbReference type="GO" id="GO:0042500">
    <property type="term" value="F:aspartic endopeptidase activity, intramembrane cleaving"/>
    <property type="evidence" value="ECO:0007669"/>
    <property type="project" value="InterPro"/>
</dbReference>
<reference evidence="10" key="1">
    <citation type="submission" date="2021-01" db="EMBL/GenBank/DDBJ databases">
        <authorList>
            <person name="Corre E."/>
            <person name="Pelletier E."/>
            <person name="Niang G."/>
            <person name="Scheremetjew M."/>
            <person name="Finn R."/>
            <person name="Kale V."/>
            <person name="Holt S."/>
            <person name="Cochrane G."/>
            <person name="Meng A."/>
            <person name="Brown T."/>
            <person name="Cohen L."/>
        </authorList>
    </citation>
    <scope>NUCLEOTIDE SEQUENCE</scope>
    <source>
        <strain evidence="10">CCAC1681</strain>
    </source>
</reference>
<dbReference type="InterPro" id="IPR042524">
    <property type="entry name" value="Presenilin_C"/>
</dbReference>
<organism evidence="10">
    <name type="scientific">Micromonas pusilla</name>
    <name type="common">Picoplanktonic green alga</name>
    <name type="synonym">Chromulina pusilla</name>
    <dbReference type="NCBI Taxonomy" id="38833"/>
    <lineage>
        <taxon>Eukaryota</taxon>
        <taxon>Viridiplantae</taxon>
        <taxon>Chlorophyta</taxon>
        <taxon>Mamiellophyceae</taxon>
        <taxon>Mamiellales</taxon>
        <taxon>Mamiellaceae</taxon>
        <taxon>Micromonas</taxon>
    </lineage>
</organism>
<dbReference type="Gene3D" id="1.10.472.100">
    <property type="entry name" value="Presenilin"/>
    <property type="match status" value="1"/>
</dbReference>
<feature type="transmembrane region" description="Helical" evidence="8">
    <location>
        <begin position="193"/>
        <end position="212"/>
    </location>
</feature>
<keyword evidence="5 8" id="KW-1133">Transmembrane helix</keyword>
<dbReference type="EMBL" id="HBEN01013750">
    <property type="protein sequence ID" value="CAD8450007.1"/>
    <property type="molecule type" value="Transcribed_RNA"/>
</dbReference>
<evidence type="ECO:0000256" key="5">
    <source>
        <dbReference type="ARBA" id="ARBA00022989"/>
    </source>
</evidence>
<dbReference type="PANTHER" id="PTHR10202">
    <property type="entry name" value="PRESENILIN"/>
    <property type="match status" value="1"/>
</dbReference>
<evidence type="ECO:0000256" key="8">
    <source>
        <dbReference type="RuleBase" id="RU361148"/>
    </source>
</evidence>
<dbReference type="PANTHER" id="PTHR10202:SF13">
    <property type="entry name" value="PRESENILIN HOMOLOG"/>
    <property type="match status" value="1"/>
</dbReference>
<dbReference type="GO" id="GO:0005789">
    <property type="term" value="C:endoplasmic reticulum membrane"/>
    <property type="evidence" value="ECO:0007669"/>
    <property type="project" value="UniProtKB-SubCell"/>
</dbReference>
<feature type="compositionally biased region" description="Basic and acidic residues" evidence="9">
    <location>
        <begin position="289"/>
        <end position="320"/>
    </location>
</feature>
<dbReference type="InterPro" id="IPR006639">
    <property type="entry name" value="Preselin/SPP"/>
</dbReference>
<protein>
    <recommendedName>
        <fullName evidence="8">Presenilin</fullName>
        <ecNumber evidence="8">3.4.23.-</ecNumber>
    </recommendedName>
</protein>
<keyword evidence="3 8" id="KW-0256">Endoplasmic reticulum</keyword>
<feature type="transmembrane region" description="Helical" evidence="8">
    <location>
        <begin position="21"/>
        <end position="43"/>
    </location>
</feature>
<keyword evidence="8" id="KW-0378">Hydrolase</keyword>
<keyword evidence="4 8" id="KW-0914">Notch signaling pathway</keyword>
<proteinExistence type="inferred from homology"/>
<comment type="subcellular location">
    <subcellularLocation>
        <location evidence="8">Endoplasmic reticulum membrane</location>
        <topology evidence="8">Multi-pass membrane protein</topology>
    </subcellularLocation>
    <subcellularLocation>
        <location evidence="8">Golgi apparatus membrane</location>
        <topology evidence="8">Multi-pass membrane protein</topology>
    </subcellularLocation>
</comment>
<dbReference type="GO" id="GO:0070765">
    <property type="term" value="C:gamma-secretase complex"/>
    <property type="evidence" value="ECO:0007669"/>
    <property type="project" value="TreeGrafter"/>
</dbReference>
<dbReference type="EC" id="3.4.23.-" evidence="8"/>
<dbReference type="AlphaFoldDB" id="A0A7S0DEF1"/>
<dbReference type="GO" id="GO:0007219">
    <property type="term" value="P:Notch signaling pathway"/>
    <property type="evidence" value="ECO:0007669"/>
    <property type="project" value="UniProtKB-KW"/>
</dbReference>
<feature type="transmembrane region" description="Helical" evidence="8">
    <location>
        <begin position="107"/>
        <end position="129"/>
    </location>
</feature>
<dbReference type="GO" id="GO:0006509">
    <property type="term" value="P:membrane protein ectodomain proteolysis"/>
    <property type="evidence" value="ECO:0007669"/>
    <property type="project" value="TreeGrafter"/>
</dbReference>
<feature type="compositionally biased region" description="Low complexity" evidence="9">
    <location>
        <begin position="263"/>
        <end position="272"/>
    </location>
</feature>
<keyword evidence="8" id="KW-0645">Protease</keyword>
<evidence type="ECO:0000256" key="3">
    <source>
        <dbReference type="ARBA" id="ARBA00022824"/>
    </source>
</evidence>
<feature type="transmembrane region" description="Helical" evidence="8">
    <location>
        <begin position="78"/>
        <end position="100"/>
    </location>
</feature>
<feature type="transmembrane region" description="Helical" evidence="8">
    <location>
        <begin position="141"/>
        <end position="162"/>
    </location>
</feature>
<comment type="domain">
    <text evidence="8">The PAL motif is required for normal active site conformation.</text>
</comment>
<keyword evidence="7 8" id="KW-0472">Membrane</keyword>
<feature type="transmembrane region" description="Helical" evidence="8">
    <location>
        <begin position="169"/>
        <end position="187"/>
    </location>
</feature>
<feature type="region of interest" description="Disordered" evidence="9">
    <location>
        <begin position="263"/>
        <end position="322"/>
    </location>
</feature>
<evidence type="ECO:0000256" key="1">
    <source>
        <dbReference type="ARBA" id="ARBA00008604"/>
    </source>
</evidence>
<feature type="transmembrane region" description="Helical" evidence="8">
    <location>
        <begin position="389"/>
        <end position="408"/>
    </location>
</feature>
<keyword evidence="6 8" id="KW-0333">Golgi apparatus</keyword>
<feature type="transmembrane region" description="Helical" evidence="8">
    <location>
        <begin position="363"/>
        <end position="383"/>
    </location>
</feature>
<dbReference type="GO" id="GO:0016485">
    <property type="term" value="P:protein processing"/>
    <property type="evidence" value="ECO:0007669"/>
    <property type="project" value="InterPro"/>
</dbReference>
<dbReference type="SMART" id="SM00730">
    <property type="entry name" value="PSN"/>
    <property type="match status" value="1"/>
</dbReference>
<dbReference type="GO" id="GO:0000139">
    <property type="term" value="C:Golgi membrane"/>
    <property type="evidence" value="ECO:0007669"/>
    <property type="project" value="UniProtKB-SubCell"/>
</dbReference>
<evidence type="ECO:0000313" key="10">
    <source>
        <dbReference type="EMBL" id="CAD8450007.1"/>
    </source>
</evidence>
<accession>A0A7S0DEF1</accession>
<evidence type="ECO:0000256" key="2">
    <source>
        <dbReference type="ARBA" id="ARBA00022692"/>
    </source>
</evidence>
<sequence>MRGQRPLPPDETSVLDAVGGEIVAIVSPVSICMMCCVFLVRLLRVDGEDATANVRGGIASAAYQEESSDSTAVRAGGAVLNSVVFVLFITCATFGIFFLFKHNCTRLIWGYMGLSGLLIFGVLGAVIGMETCQALDIPLDMLTFSLWTYNFSVVGVGVTFFGKTFGAPLVVKQGFLIFIGVVVAFYFTRIPEWTTWTLLVAMALYDIVAVLAPGGPLRVLVELAQERDEEIPALVYEAAPAARGARRGGGGVLESVMASRAGPPRTAGAAAGAAGGSGTPDYGAADADAETKPLIRGGDRDRGADRDGDGDGAETSRVERDADDADDADAFALPDAIKLGLGDFIFYSVLVGRAAMHDLFTMFACYFAVIQGLIATLLMLGFAKKALPALPISIAAGVVAYVGSRFFLEPVTQQAAARLVVF</sequence>
<dbReference type="Pfam" id="PF01080">
    <property type="entry name" value="Presenilin"/>
    <property type="match status" value="1"/>
</dbReference>
<comment type="subunit">
    <text evidence="8">Homodimer.</text>
</comment>
<evidence type="ECO:0000256" key="7">
    <source>
        <dbReference type="ARBA" id="ARBA00023136"/>
    </source>
</evidence>
<evidence type="ECO:0000256" key="4">
    <source>
        <dbReference type="ARBA" id="ARBA00022976"/>
    </source>
</evidence>
<evidence type="ECO:0000256" key="6">
    <source>
        <dbReference type="ARBA" id="ARBA00023034"/>
    </source>
</evidence>
<gene>
    <name evidence="10" type="ORF">MSP1401_LOCUS11438</name>
</gene>
<comment type="similarity">
    <text evidence="1 8">Belongs to the peptidase A22A family.</text>
</comment>
<name>A0A7S0DEF1_MICPS</name>
<dbReference type="PRINTS" id="PR01072">
    <property type="entry name" value="PRESENILIN"/>
</dbReference>